<reference evidence="1 2" key="1">
    <citation type="submission" date="2018-05" db="EMBL/GenBank/DDBJ databases">
        <title>Draft genome sequence of Scytalidium lignicola DSM 105466, a ubiquitous saprotrophic fungus.</title>
        <authorList>
            <person name="Buettner E."/>
            <person name="Gebauer A.M."/>
            <person name="Hofrichter M."/>
            <person name="Liers C."/>
            <person name="Kellner H."/>
        </authorList>
    </citation>
    <scope>NUCLEOTIDE SEQUENCE [LARGE SCALE GENOMIC DNA]</scope>
    <source>
        <strain evidence="1 2">DSM 105466</strain>
    </source>
</reference>
<feature type="non-terminal residue" evidence="1">
    <location>
        <position position="1"/>
    </location>
</feature>
<protein>
    <submittedName>
        <fullName evidence="1">Uncharacterized protein</fullName>
    </submittedName>
</protein>
<dbReference type="Proteomes" id="UP000258309">
    <property type="component" value="Unassembled WGS sequence"/>
</dbReference>
<gene>
    <name evidence="1" type="ORF">B7463_g12019</name>
</gene>
<accession>A0A3E2GTE3</accession>
<keyword evidence="2" id="KW-1185">Reference proteome</keyword>
<comment type="caution">
    <text evidence="1">The sequence shown here is derived from an EMBL/GenBank/DDBJ whole genome shotgun (WGS) entry which is preliminary data.</text>
</comment>
<dbReference type="STRING" id="5539.A0A3E2GTE3"/>
<proteinExistence type="predicted"/>
<dbReference type="EMBL" id="NCSJ02000465">
    <property type="protein sequence ID" value="RFU24318.1"/>
    <property type="molecule type" value="Genomic_DNA"/>
</dbReference>
<feature type="non-terminal residue" evidence="1">
    <location>
        <position position="520"/>
    </location>
</feature>
<dbReference type="AlphaFoldDB" id="A0A3E2GTE3"/>
<evidence type="ECO:0000313" key="1">
    <source>
        <dbReference type="EMBL" id="RFU24318.1"/>
    </source>
</evidence>
<sequence>MYYAKALMELGLETRAAEEFAIAVDLVRSFTDEPLSKFSPHLDLWYSRLEISFKSQIDPLSIIQHHWQLAERAAELGERIFANQERLAANRKARQLTEVDNVGISQPVAYMVRKKVALELLSFASKAGHLPVEIAFGLMISYSGFDAEWLDYYERFCHDFPAFDVPGVSAGLTRTAVEASRRLRNDRAAAEYLRYSKEYMANLPGMKRAPNGILVATTEHAEEVLAMWSRLNGTNFASASALYVARVMILWIHRELEFDTITIELAMQVLKSPVMDAIQFADWLAHVDAAVLRDRIFGEIEPTNSAEWLLWFAKVEEWLKGQQPHMFAAERKKLLVRISQTRTIVIDEFKMRPGIVDVPLRCIELAQQSRQETTRYLEALEPVDPHTFSIPNRLSMISQIALDELTILINSEPTSRTAETFNDDTFAKIQCAREDFITYYRASSWETRSNLFLGLLQVARVIYLRWVHCKSVPILSCLKYMEEADEVFHQISSQRFLLRAVEAIPVSIAMAEDMKVSQLY</sequence>
<organism evidence="1 2">
    <name type="scientific">Scytalidium lignicola</name>
    <name type="common">Hyphomycete</name>
    <dbReference type="NCBI Taxonomy" id="5539"/>
    <lineage>
        <taxon>Eukaryota</taxon>
        <taxon>Fungi</taxon>
        <taxon>Dikarya</taxon>
        <taxon>Ascomycota</taxon>
        <taxon>Pezizomycotina</taxon>
        <taxon>Leotiomycetes</taxon>
        <taxon>Leotiomycetes incertae sedis</taxon>
        <taxon>Scytalidium</taxon>
    </lineage>
</organism>
<name>A0A3E2GTE3_SCYLI</name>
<evidence type="ECO:0000313" key="2">
    <source>
        <dbReference type="Proteomes" id="UP000258309"/>
    </source>
</evidence>